<evidence type="ECO:0000256" key="5">
    <source>
        <dbReference type="ARBA" id="ARBA00022927"/>
    </source>
</evidence>
<dbReference type="InterPro" id="IPR005807">
    <property type="entry name" value="SecE_bac"/>
</dbReference>
<evidence type="ECO:0000256" key="7">
    <source>
        <dbReference type="ARBA" id="ARBA00023010"/>
    </source>
</evidence>
<evidence type="ECO:0000313" key="10">
    <source>
        <dbReference type="EMBL" id="SUW93041.1"/>
    </source>
</evidence>
<dbReference type="InterPro" id="IPR038379">
    <property type="entry name" value="SecE_sf"/>
</dbReference>
<comment type="similarity">
    <text evidence="9">Belongs to the SecE/SEC61-gamma family.</text>
</comment>
<dbReference type="GO" id="GO:0009306">
    <property type="term" value="P:protein secretion"/>
    <property type="evidence" value="ECO:0007669"/>
    <property type="project" value="UniProtKB-UniRule"/>
</dbReference>
<gene>
    <name evidence="9 10" type="primary">secE</name>
    <name evidence="10" type="ORF">NCTC13105_01208</name>
</gene>
<keyword evidence="7 9" id="KW-0811">Translocation</keyword>
<dbReference type="GO" id="GO:0065002">
    <property type="term" value="P:intracellular protein transmembrane transport"/>
    <property type="evidence" value="ECO:0007669"/>
    <property type="project" value="UniProtKB-UniRule"/>
</dbReference>
<reference evidence="10 11" key="1">
    <citation type="submission" date="2018-06" db="EMBL/GenBank/DDBJ databases">
        <authorList>
            <consortium name="Pathogen Informatics"/>
            <person name="Doyle S."/>
        </authorList>
    </citation>
    <scope>NUCLEOTIDE SEQUENCE [LARGE SCALE GENOMIC DNA]</scope>
    <source>
        <strain evidence="10 11">NCTC13105</strain>
    </source>
</reference>
<keyword evidence="2 9" id="KW-0813">Transport</keyword>
<feature type="transmembrane region" description="Helical" evidence="9">
    <location>
        <begin position="29"/>
        <end position="51"/>
    </location>
</feature>
<evidence type="ECO:0000256" key="6">
    <source>
        <dbReference type="ARBA" id="ARBA00022989"/>
    </source>
</evidence>
<dbReference type="Proteomes" id="UP000254131">
    <property type="component" value="Unassembled WGS sequence"/>
</dbReference>
<evidence type="ECO:0000256" key="2">
    <source>
        <dbReference type="ARBA" id="ARBA00022448"/>
    </source>
</evidence>
<dbReference type="NCBIfam" id="TIGR00964">
    <property type="entry name" value="secE_bact"/>
    <property type="match status" value="1"/>
</dbReference>
<keyword evidence="3 9" id="KW-1003">Cell membrane</keyword>
<comment type="function">
    <text evidence="9">Essential subunit of the Sec protein translocation channel SecYEG. Clamps together the 2 halves of SecY. May contact the channel plug during translocation.</text>
</comment>
<dbReference type="PANTHER" id="PTHR33910">
    <property type="entry name" value="PROTEIN TRANSLOCASE SUBUNIT SECE"/>
    <property type="match status" value="1"/>
</dbReference>
<comment type="subunit">
    <text evidence="9">Component of the Sec protein translocase complex. Heterotrimer consisting of SecY, SecE and SecG subunits. The heterotrimers can form oligomers, although 1 heterotrimer is thought to be able to translocate proteins. Interacts with the ribosome. Interacts with SecDF, and other proteins may be involved. Interacts with SecA.</text>
</comment>
<evidence type="ECO:0000313" key="11">
    <source>
        <dbReference type="Proteomes" id="UP000254131"/>
    </source>
</evidence>
<dbReference type="EMBL" id="UFVB01000001">
    <property type="protein sequence ID" value="SUW93041.1"/>
    <property type="molecule type" value="Genomic_DNA"/>
</dbReference>
<evidence type="ECO:0000256" key="1">
    <source>
        <dbReference type="ARBA" id="ARBA00004370"/>
    </source>
</evidence>
<comment type="subcellular location">
    <subcellularLocation>
        <location evidence="9">Cell membrane</location>
        <topology evidence="9">Single-pass membrane protein</topology>
    </subcellularLocation>
    <subcellularLocation>
        <location evidence="1">Membrane</location>
    </subcellularLocation>
</comment>
<dbReference type="GO" id="GO:0008320">
    <property type="term" value="F:protein transmembrane transporter activity"/>
    <property type="evidence" value="ECO:0007669"/>
    <property type="project" value="UniProtKB-UniRule"/>
</dbReference>
<protein>
    <recommendedName>
        <fullName evidence="9">Protein translocase subunit SecE</fullName>
    </recommendedName>
</protein>
<keyword evidence="5 9" id="KW-0653">Protein transport</keyword>
<dbReference type="InterPro" id="IPR001901">
    <property type="entry name" value="Translocase_SecE/Sec61-g"/>
</dbReference>
<dbReference type="GO" id="GO:0043952">
    <property type="term" value="P:protein transport by the Sec complex"/>
    <property type="evidence" value="ECO:0007669"/>
    <property type="project" value="UniProtKB-UniRule"/>
</dbReference>
<dbReference type="Gene3D" id="1.20.5.1030">
    <property type="entry name" value="Preprotein translocase secy subunit"/>
    <property type="match status" value="1"/>
</dbReference>
<dbReference type="GO" id="GO:0006605">
    <property type="term" value="P:protein targeting"/>
    <property type="evidence" value="ECO:0007669"/>
    <property type="project" value="UniProtKB-UniRule"/>
</dbReference>
<name>A0AAX2M149_CAMJU</name>
<evidence type="ECO:0000256" key="9">
    <source>
        <dbReference type="HAMAP-Rule" id="MF_00422"/>
    </source>
</evidence>
<dbReference type="Pfam" id="PF00584">
    <property type="entry name" value="SecE"/>
    <property type="match status" value="1"/>
</dbReference>
<organism evidence="10 11">
    <name type="scientific">Campylobacter jejuni</name>
    <dbReference type="NCBI Taxonomy" id="197"/>
    <lineage>
        <taxon>Bacteria</taxon>
        <taxon>Pseudomonadati</taxon>
        <taxon>Campylobacterota</taxon>
        <taxon>Epsilonproteobacteria</taxon>
        <taxon>Campylobacterales</taxon>
        <taxon>Campylobacteraceae</taxon>
        <taxon>Campylobacter</taxon>
    </lineage>
</organism>
<dbReference type="PANTHER" id="PTHR33910:SF1">
    <property type="entry name" value="PROTEIN TRANSLOCASE SUBUNIT SECE"/>
    <property type="match status" value="1"/>
</dbReference>
<accession>A0AAX2M149</accession>
<dbReference type="GO" id="GO:0005886">
    <property type="term" value="C:plasma membrane"/>
    <property type="evidence" value="ECO:0007669"/>
    <property type="project" value="UniProtKB-SubCell"/>
</dbReference>
<keyword evidence="4 9" id="KW-0812">Transmembrane</keyword>
<evidence type="ECO:0000256" key="8">
    <source>
        <dbReference type="ARBA" id="ARBA00023136"/>
    </source>
</evidence>
<evidence type="ECO:0000256" key="4">
    <source>
        <dbReference type="ARBA" id="ARBA00022692"/>
    </source>
</evidence>
<keyword evidence="8 9" id="KW-0472">Membrane</keyword>
<dbReference type="AlphaFoldDB" id="A0AAX2M149"/>
<dbReference type="RefSeq" id="WP_052786457.1">
    <property type="nucleotide sequence ID" value="NZ_AP028381.1"/>
</dbReference>
<evidence type="ECO:0000256" key="3">
    <source>
        <dbReference type="ARBA" id="ARBA00022475"/>
    </source>
</evidence>
<dbReference type="HAMAP" id="MF_00422">
    <property type="entry name" value="SecE"/>
    <property type="match status" value="1"/>
</dbReference>
<sequence>MEKLITYFKLSKAELRKVIFPLKEQVRNAYITVFVVVAVISLFLVLVDWLMSSIVSAIV</sequence>
<proteinExistence type="inferred from homology"/>
<keyword evidence="6 9" id="KW-1133">Transmembrane helix</keyword>
<comment type="caution">
    <text evidence="10">The sequence shown here is derived from an EMBL/GenBank/DDBJ whole genome shotgun (WGS) entry which is preliminary data.</text>
</comment>